<evidence type="ECO:0000256" key="1">
    <source>
        <dbReference type="ARBA" id="ARBA00004141"/>
    </source>
</evidence>
<evidence type="ECO:0000256" key="2">
    <source>
        <dbReference type="ARBA" id="ARBA00009671"/>
    </source>
</evidence>
<dbReference type="Proteomes" id="UP000762676">
    <property type="component" value="Unassembled WGS sequence"/>
</dbReference>
<proteinExistence type="inferred from homology"/>
<feature type="domain" description="Anoctamin transmembrane" evidence="7">
    <location>
        <begin position="1"/>
        <end position="72"/>
    </location>
</feature>
<dbReference type="PANTHER" id="PTHR12308:SF73">
    <property type="entry name" value="ANOCTAMIN"/>
    <property type="match status" value="1"/>
</dbReference>
<dbReference type="InterPro" id="IPR007632">
    <property type="entry name" value="Anoctamin"/>
</dbReference>
<dbReference type="PANTHER" id="PTHR12308">
    <property type="entry name" value="ANOCTAMIN"/>
    <property type="match status" value="1"/>
</dbReference>
<evidence type="ECO:0000256" key="6">
    <source>
        <dbReference type="RuleBase" id="RU280814"/>
    </source>
</evidence>
<dbReference type="AlphaFoldDB" id="A0AAV4IE56"/>
<comment type="caution">
    <text evidence="8">The sequence shown here is derived from an EMBL/GenBank/DDBJ whole genome shotgun (WGS) entry which is preliminary data.</text>
</comment>
<keyword evidence="3 6" id="KW-0812">Transmembrane</keyword>
<evidence type="ECO:0000313" key="8">
    <source>
        <dbReference type="EMBL" id="GFS09144.1"/>
    </source>
</evidence>
<keyword evidence="9" id="KW-1185">Reference proteome</keyword>
<protein>
    <recommendedName>
        <fullName evidence="6">Anoctamin</fullName>
    </recommendedName>
</protein>
<dbReference type="EMBL" id="BMAT01002557">
    <property type="protein sequence ID" value="GFS09144.1"/>
    <property type="molecule type" value="Genomic_DNA"/>
</dbReference>
<feature type="transmembrane region" description="Helical" evidence="6">
    <location>
        <begin position="37"/>
        <end position="58"/>
    </location>
</feature>
<name>A0AAV4IE56_9GAST</name>
<keyword evidence="5 6" id="KW-0472">Membrane</keyword>
<evidence type="ECO:0000256" key="5">
    <source>
        <dbReference type="ARBA" id="ARBA00023136"/>
    </source>
</evidence>
<evidence type="ECO:0000259" key="7">
    <source>
        <dbReference type="Pfam" id="PF04547"/>
    </source>
</evidence>
<sequence length="187" mass="21786">MWYGILNLVNFIGVLTNAFIIAFTSSWGSQFNTTGKLWVVIGFEHIVFFLKFVLAYLIPDVPQEVRLAIRRERYFIQKKFEDDSPKKKDVDFSELFPSNMSVREMITEEDEDDIEVKTTVTNRRPPVGTPVSRDLQSQINRTRLATPDGLRNQRKLEDTVFHVSCNSSYTFHSVLQSHRRLEGDFVF</sequence>
<comment type="subcellular location">
    <subcellularLocation>
        <location evidence="1 6">Membrane</location>
        <topology evidence="1 6">Multi-pass membrane protein</topology>
    </subcellularLocation>
</comment>
<keyword evidence="4 6" id="KW-1133">Transmembrane helix</keyword>
<comment type="similarity">
    <text evidence="2 6">Belongs to the anoctamin family.</text>
</comment>
<gene>
    <name evidence="8" type="ORF">ElyMa_001291400</name>
</gene>
<comment type="caution">
    <text evidence="6">Lacks conserved residue(s) required for the propagation of feature annotation.</text>
</comment>
<reference evidence="8 9" key="1">
    <citation type="journal article" date="2021" name="Elife">
        <title>Chloroplast acquisition without the gene transfer in kleptoplastic sea slugs, Plakobranchus ocellatus.</title>
        <authorList>
            <person name="Maeda T."/>
            <person name="Takahashi S."/>
            <person name="Yoshida T."/>
            <person name="Shimamura S."/>
            <person name="Takaki Y."/>
            <person name="Nagai Y."/>
            <person name="Toyoda A."/>
            <person name="Suzuki Y."/>
            <person name="Arimoto A."/>
            <person name="Ishii H."/>
            <person name="Satoh N."/>
            <person name="Nishiyama T."/>
            <person name="Hasebe M."/>
            <person name="Maruyama T."/>
            <person name="Minagawa J."/>
            <person name="Obokata J."/>
            <person name="Shigenobu S."/>
        </authorList>
    </citation>
    <scope>NUCLEOTIDE SEQUENCE [LARGE SCALE GENOMIC DNA]</scope>
</reference>
<dbReference type="InterPro" id="IPR049452">
    <property type="entry name" value="Anoctamin_TM"/>
</dbReference>
<organism evidence="8 9">
    <name type="scientific">Elysia marginata</name>
    <dbReference type="NCBI Taxonomy" id="1093978"/>
    <lineage>
        <taxon>Eukaryota</taxon>
        <taxon>Metazoa</taxon>
        <taxon>Spiralia</taxon>
        <taxon>Lophotrochozoa</taxon>
        <taxon>Mollusca</taxon>
        <taxon>Gastropoda</taxon>
        <taxon>Heterobranchia</taxon>
        <taxon>Euthyneura</taxon>
        <taxon>Panpulmonata</taxon>
        <taxon>Sacoglossa</taxon>
        <taxon>Placobranchoidea</taxon>
        <taxon>Plakobranchidae</taxon>
        <taxon>Elysia</taxon>
    </lineage>
</organism>
<feature type="transmembrane region" description="Helical" evidence="6">
    <location>
        <begin position="6"/>
        <end position="25"/>
    </location>
</feature>
<evidence type="ECO:0000256" key="4">
    <source>
        <dbReference type="ARBA" id="ARBA00022989"/>
    </source>
</evidence>
<dbReference type="Pfam" id="PF04547">
    <property type="entry name" value="Anoctamin"/>
    <property type="match status" value="1"/>
</dbReference>
<evidence type="ECO:0000313" key="9">
    <source>
        <dbReference type="Proteomes" id="UP000762676"/>
    </source>
</evidence>
<dbReference type="GO" id="GO:0005254">
    <property type="term" value="F:chloride channel activity"/>
    <property type="evidence" value="ECO:0007669"/>
    <property type="project" value="TreeGrafter"/>
</dbReference>
<accession>A0AAV4IE56</accession>
<dbReference type="GO" id="GO:0005886">
    <property type="term" value="C:plasma membrane"/>
    <property type="evidence" value="ECO:0007669"/>
    <property type="project" value="TreeGrafter"/>
</dbReference>
<evidence type="ECO:0000256" key="3">
    <source>
        <dbReference type="ARBA" id="ARBA00022692"/>
    </source>
</evidence>